<name>A0AAV5CHT6_ELECO</name>
<comment type="caution">
    <text evidence="2">The sequence shown here is derived from an EMBL/GenBank/DDBJ whole genome shotgun (WGS) entry which is preliminary data.</text>
</comment>
<keyword evidence="1" id="KW-1133">Transmembrane helix</keyword>
<reference evidence="2" key="2">
    <citation type="submission" date="2021-12" db="EMBL/GenBank/DDBJ databases">
        <title>Resequencing data analysis of finger millet.</title>
        <authorList>
            <person name="Hatakeyama M."/>
            <person name="Aluri S."/>
            <person name="Balachadran M.T."/>
            <person name="Sivarajan S.R."/>
            <person name="Poveda L."/>
            <person name="Shimizu-Inatsugi R."/>
            <person name="Schlapbach R."/>
            <person name="Sreeman S.M."/>
            <person name="Shimizu K.K."/>
        </authorList>
    </citation>
    <scope>NUCLEOTIDE SEQUENCE</scope>
</reference>
<keyword evidence="1" id="KW-0472">Membrane</keyword>
<feature type="transmembrane region" description="Helical" evidence="1">
    <location>
        <begin position="31"/>
        <end position="52"/>
    </location>
</feature>
<sequence length="96" mass="10415">MRILSRRSPPLPIGDAFRSRMALLPLFLRPIVRFAACVALAGGPAAAVATILHRAGALPRNRGLERLVRHDVLQDGAGLGHNSIANLIIWIMRCLC</sequence>
<dbReference type="PANTHER" id="PTHR37900:SF9">
    <property type="entry name" value="OS06G0686900 PROTEIN"/>
    <property type="match status" value="1"/>
</dbReference>
<evidence type="ECO:0000313" key="3">
    <source>
        <dbReference type="Proteomes" id="UP001054889"/>
    </source>
</evidence>
<accession>A0AAV5CHT6</accession>
<keyword evidence="3" id="KW-1185">Reference proteome</keyword>
<dbReference type="AlphaFoldDB" id="A0AAV5CHT6"/>
<evidence type="ECO:0000256" key="1">
    <source>
        <dbReference type="SAM" id="Phobius"/>
    </source>
</evidence>
<dbReference type="PANTHER" id="PTHR37900">
    <property type="match status" value="1"/>
</dbReference>
<evidence type="ECO:0000313" key="2">
    <source>
        <dbReference type="EMBL" id="GJM97633.1"/>
    </source>
</evidence>
<gene>
    <name evidence="2" type="primary">ga14572</name>
    <name evidence="2" type="ORF">PR202_ga14572</name>
</gene>
<keyword evidence="1" id="KW-0812">Transmembrane</keyword>
<dbReference type="Proteomes" id="UP001054889">
    <property type="component" value="Unassembled WGS sequence"/>
</dbReference>
<dbReference type="EMBL" id="BQKI01000007">
    <property type="protein sequence ID" value="GJM97633.1"/>
    <property type="molecule type" value="Genomic_DNA"/>
</dbReference>
<proteinExistence type="predicted"/>
<protein>
    <submittedName>
        <fullName evidence="2">Uncharacterized protein</fullName>
    </submittedName>
</protein>
<organism evidence="2 3">
    <name type="scientific">Eleusine coracana subsp. coracana</name>
    <dbReference type="NCBI Taxonomy" id="191504"/>
    <lineage>
        <taxon>Eukaryota</taxon>
        <taxon>Viridiplantae</taxon>
        <taxon>Streptophyta</taxon>
        <taxon>Embryophyta</taxon>
        <taxon>Tracheophyta</taxon>
        <taxon>Spermatophyta</taxon>
        <taxon>Magnoliopsida</taxon>
        <taxon>Liliopsida</taxon>
        <taxon>Poales</taxon>
        <taxon>Poaceae</taxon>
        <taxon>PACMAD clade</taxon>
        <taxon>Chloridoideae</taxon>
        <taxon>Cynodonteae</taxon>
        <taxon>Eleusininae</taxon>
        <taxon>Eleusine</taxon>
    </lineage>
</organism>
<reference evidence="2" key="1">
    <citation type="journal article" date="2018" name="DNA Res.">
        <title>Multiple hybrid de novo genome assembly of finger millet, an orphan allotetraploid crop.</title>
        <authorList>
            <person name="Hatakeyama M."/>
            <person name="Aluri S."/>
            <person name="Balachadran M.T."/>
            <person name="Sivarajan S.R."/>
            <person name="Patrignani A."/>
            <person name="Gruter S."/>
            <person name="Poveda L."/>
            <person name="Shimizu-Inatsugi R."/>
            <person name="Baeten J."/>
            <person name="Francoijs K.J."/>
            <person name="Nataraja K.N."/>
            <person name="Reddy Y.A.N."/>
            <person name="Phadnis S."/>
            <person name="Ravikumar R.L."/>
            <person name="Schlapbach R."/>
            <person name="Sreeman S.M."/>
            <person name="Shimizu K.K."/>
        </authorList>
    </citation>
    <scope>NUCLEOTIDE SEQUENCE</scope>
</reference>